<dbReference type="GO" id="GO:0016020">
    <property type="term" value="C:membrane"/>
    <property type="evidence" value="ECO:0007669"/>
    <property type="project" value="InterPro"/>
</dbReference>
<dbReference type="PANTHER" id="PTHR10153">
    <property type="entry name" value="SMALL CONDUCTANCE CALCIUM-ACTIVATED POTASSIUM CHANNEL"/>
    <property type="match status" value="1"/>
</dbReference>
<sequence>MPNPDMTVLELLPSPQLRQCQAENPGALSGSGGERQPGWKREGSPSENVAARLQQRKRIVELKRRISVCSLLVASLGIVLMIASMELSLACSHLVIIATLSIAVSASTVLLLGLILFYHITDIKVTMMLITS</sequence>
<evidence type="ECO:0000256" key="2">
    <source>
        <dbReference type="SAM" id="Phobius"/>
    </source>
</evidence>
<dbReference type="STRING" id="75743.A0A401PP90"/>
<evidence type="ECO:0000313" key="4">
    <source>
        <dbReference type="Proteomes" id="UP000288216"/>
    </source>
</evidence>
<keyword evidence="2" id="KW-0812">Transmembrane</keyword>
<dbReference type="Pfam" id="PF03530">
    <property type="entry name" value="SK_channel"/>
    <property type="match status" value="1"/>
</dbReference>
<evidence type="ECO:0000313" key="3">
    <source>
        <dbReference type="EMBL" id="GCB74954.1"/>
    </source>
</evidence>
<organism evidence="3 4">
    <name type="scientific">Scyliorhinus torazame</name>
    <name type="common">Cloudy catshark</name>
    <name type="synonym">Catulus torazame</name>
    <dbReference type="NCBI Taxonomy" id="75743"/>
    <lineage>
        <taxon>Eukaryota</taxon>
        <taxon>Metazoa</taxon>
        <taxon>Chordata</taxon>
        <taxon>Craniata</taxon>
        <taxon>Vertebrata</taxon>
        <taxon>Chondrichthyes</taxon>
        <taxon>Elasmobranchii</taxon>
        <taxon>Galeomorphii</taxon>
        <taxon>Galeoidea</taxon>
        <taxon>Carcharhiniformes</taxon>
        <taxon>Scyliorhinidae</taxon>
        <taxon>Scyliorhinus</taxon>
    </lineage>
</organism>
<proteinExistence type="predicted"/>
<keyword evidence="2" id="KW-1133">Transmembrane helix</keyword>
<protein>
    <submittedName>
        <fullName evidence="3">Uncharacterized protein</fullName>
    </submittedName>
</protein>
<dbReference type="Proteomes" id="UP000288216">
    <property type="component" value="Unassembled WGS sequence"/>
</dbReference>
<feature type="transmembrane region" description="Helical" evidence="2">
    <location>
        <begin position="95"/>
        <end position="118"/>
    </location>
</feature>
<reference evidence="3 4" key="1">
    <citation type="journal article" date="2018" name="Nat. Ecol. Evol.">
        <title>Shark genomes provide insights into elasmobranch evolution and the origin of vertebrates.</title>
        <authorList>
            <person name="Hara Y"/>
            <person name="Yamaguchi K"/>
            <person name="Onimaru K"/>
            <person name="Kadota M"/>
            <person name="Koyanagi M"/>
            <person name="Keeley SD"/>
            <person name="Tatsumi K"/>
            <person name="Tanaka K"/>
            <person name="Motone F"/>
            <person name="Kageyama Y"/>
            <person name="Nozu R"/>
            <person name="Adachi N"/>
            <person name="Nishimura O"/>
            <person name="Nakagawa R"/>
            <person name="Tanegashima C"/>
            <person name="Kiyatake I"/>
            <person name="Matsumoto R"/>
            <person name="Murakumo K"/>
            <person name="Nishida K"/>
            <person name="Terakita A"/>
            <person name="Kuratani S"/>
            <person name="Sato K"/>
            <person name="Hyodo S Kuraku.S."/>
        </authorList>
    </citation>
    <scope>NUCLEOTIDE SEQUENCE [LARGE SCALE GENOMIC DNA]</scope>
</reference>
<comment type="caution">
    <text evidence="3">The sequence shown here is derived from an EMBL/GenBank/DDBJ whole genome shotgun (WGS) entry which is preliminary data.</text>
</comment>
<feature type="region of interest" description="Disordered" evidence="1">
    <location>
        <begin position="21"/>
        <end position="49"/>
    </location>
</feature>
<keyword evidence="4" id="KW-1185">Reference proteome</keyword>
<dbReference type="EMBL" id="BFAA01013625">
    <property type="protein sequence ID" value="GCB74954.1"/>
    <property type="molecule type" value="Genomic_DNA"/>
</dbReference>
<dbReference type="OMA" id="MFFPEQT"/>
<accession>A0A401PP90</accession>
<keyword evidence="2" id="KW-0472">Membrane</keyword>
<gene>
    <name evidence="3" type="ORF">scyTo_0018928</name>
</gene>
<evidence type="ECO:0000256" key="1">
    <source>
        <dbReference type="SAM" id="MobiDB-lite"/>
    </source>
</evidence>
<dbReference type="AlphaFoldDB" id="A0A401PP90"/>
<dbReference type="InterPro" id="IPR015449">
    <property type="entry name" value="K_chnl_Ca-activ_SK"/>
</dbReference>
<dbReference type="GO" id="GO:0016286">
    <property type="term" value="F:small conductance calcium-activated potassium channel activity"/>
    <property type="evidence" value="ECO:0007669"/>
    <property type="project" value="InterPro"/>
</dbReference>
<name>A0A401PP90_SCYTO</name>
<feature type="transmembrane region" description="Helical" evidence="2">
    <location>
        <begin position="66"/>
        <end position="83"/>
    </location>
</feature>